<evidence type="ECO:0000256" key="5">
    <source>
        <dbReference type="ARBA" id="ARBA00023136"/>
    </source>
</evidence>
<keyword evidence="2 8" id="KW-0812">Transmembrane</keyword>
<dbReference type="PRINTS" id="PR00237">
    <property type="entry name" value="GPCRRHODOPSN"/>
</dbReference>
<name>C3ZB85_BRAFL</name>
<keyword evidence="3 10" id="KW-1133">Transmembrane helix</keyword>
<evidence type="ECO:0000256" key="7">
    <source>
        <dbReference type="ARBA" id="ARBA00023224"/>
    </source>
</evidence>
<comment type="subcellular location">
    <subcellularLocation>
        <location evidence="1">Membrane</location>
        <topology evidence="1">Multi-pass membrane protein</topology>
    </subcellularLocation>
</comment>
<dbReference type="EMBL" id="GG666603">
    <property type="protein sequence ID" value="EEN50122.1"/>
    <property type="molecule type" value="Genomic_DNA"/>
</dbReference>
<feature type="transmembrane region" description="Helical" evidence="10">
    <location>
        <begin position="274"/>
        <end position="295"/>
    </location>
</feature>
<dbReference type="eggNOG" id="ENOG502SVW1">
    <property type="taxonomic scope" value="Eukaryota"/>
</dbReference>
<evidence type="ECO:0000256" key="6">
    <source>
        <dbReference type="ARBA" id="ARBA00023170"/>
    </source>
</evidence>
<evidence type="ECO:0000313" key="13">
    <source>
        <dbReference type="EMBL" id="EEN50122.1"/>
    </source>
</evidence>
<evidence type="ECO:0000256" key="4">
    <source>
        <dbReference type="ARBA" id="ARBA00023040"/>
    </source>
</evidence>
<gene>
    <name evidence="13" type="ORF">BRAFLDRAFT_68447</name>
</gene>
<keyword evidence="5 10" id="KW-0472">Membrane</keyword>
<dbReference type="SUPFAM" id="SSF81321">
    <property type="entry name" value="Family A G protein-coupled receptor-like"/>
    <property type="match status" value="1"/>
</dbReference>
<dbReference type="Gene3D" id="1.20.1070.10">
    <property type="entry name" value="Rhodopsin 7-helix transmembrane proteins"/>
    <property type="match status" value="1"/>
</dbReference>
<feature type="transmembrane region" description="Helical" evidence="10">
    <location>
        <begin position="358"/>
        <end position="384"/>
    </location>
</feature>
<proteinExistence type="inferred from homology"/>
<reference evidence="13" key="1">
    <citation type="journal article" date="2008" name="Nature">
        <title>The amphioxus genome and the evolution of the chordate karyotype.</title>
        <authorList>
            <consortium name="US DOE Joint Genome Institute (JGI-PGF)"/>
            <person name="Putnam N.H."/>
            <person name="Butts T."/>
            <person name="Ferrier D.E.K."/>
            <person name="Furlong R.F."/>
            <person name="Hellsten U."/>
            <person name="Kawashima T."/>
            <person name="Robinson-Rechavi M."/>
            <person name="Shoguchi E."/>
            <person name="Terry A."/>
            <person name="Yu J.-K."/>
            <person name="Benito-Gutierrez E.L."/>
            <person name="Dubchak I."/>
            <person name="Garcia-Fernandez J."/>
            <person name="Gibson-Brown J.J."/>
            <person name="Grigoriev I.V."/>
            <person name="Horton A.C."/>
            <person name="de Jong P.J."/>
            <person name="Jurka J."/>
            <person name="Kapitonov V.V."/>
            <person name="Kohara Y."/>
            <person name="Kuroki Y."/>
            <person name="Lindquist E."/>
            <person name="Lucas S."/>
            <person name="Osoegawa K."/>
            <person name="Pennacchio L.A."/>
            <person name="Salamov A.A."/>
            <person name="Satou Y."/>
            <person name="Sauka-Spengler T."/>
            <person name="Schmutz J."/>
            <person name="Shin-I T."/>
            <person name="Toyoda A."/>
            <person name="Bronner-Fraser M."/>
            <person name="Fujiyama A."/>
            <person name="Holland L.Z."/>
            <person name="Holland P.W.H."/>
            <person name="Satoh N."/>
            <person name="Rokhsar D.S."/>
        </authorList>
    </citation>
    <scope>NUCLEOTIDE SEQUENCE [LARGE SCALE GENOMIC DNA]</scope>
    <source>
        <strain evidence="13">S238N-H82</strain>
        <tissue evidence="13">Testes</tissue>
    </source>
</reference>
<dbReference type="PROSITE" id="PS00237">
    <property type="entry name" value="G_PROTEIN_RECEP_F1_1"/>
    <property type="match status" value="1"/>
</dbReference>
<evidence type="ECO:0000256" key="11">
    <source>
        <dbReference type="SAM" id="SignalP"/>
    </source>
</evidence>
<feature type="chain" id="PRO_5002936612" description="G-protein coupled receptors family 1 profile domain-containing protein" evidence="11">
    <location>
        <begin position="29"/>
        <end position="412"/>
    </location>
</feature>
<dbReference type="AlphaFoldDB" id="C3ZB85"/>
<keyword evidence="11" id="KW-0732">Signal</keyword>
<dbReference type="GO" id="GO:0016020">
    <property type="term" value="C:membrane"/>
    <property type="evidence" value="ECO:0007669"/>
    <property type="project" value="UniProtKB-SubCell"/>
</dbReference>
<feature type="signal peptide" evidence="11">
    <location>
        <begin position="1"/>
        <end position="28"/>
    </location>
</feature>
<feature type="region of interest" description="Disordered" evidence="9">
    <location>
        <begin position="35"/>
        <end position="54"/>
    </location>
</feature>
<dbReference type="InterPro" id="IPR000276">
    <property type="entry name" value="GPCR_Rhodpsn"/>
</dbReference>
<keyword evidence="7 8" id="KW-0807">Transducer</keyword>
<keyword evidence="4 8" id="KW-0297">G-protein coupled receptor</keyword>
<feature type="transmembrane region" description="Helical" evidence="10">
    <location>
        <begin position="228"/>
        <end position="248"/>
    </location>
</feature>
<dbReference type="InterPro" id="IPR017452">
    <property type="entry name" value="GPCR_Rhodpsn_7TM"/>
</dbReference>
<sequence>MNRFLICLLPSLLFWWTPIVTILPLLEARPVTFAPTHPTQEDKHTSVSPGDSCRTEPAAGVASATGFYKARCDEELDPFIDNVTVGNSSLASADPALSGPENRTLPVYAVAISSTVMGIYSVVGIVGNGLVILAFCAYRQIRTSANTFILSISISDIIITGFQYPVGMASLIIGAPALGHTMCPVLGALFFFSIYVSLFSMALIAFNRCVLITKSVDTYTKLFSPLKSFFWVLLSCVVSCFLVVPGLLGYGEFGWTQNNHICGIMSSSPSSPHYISNIYGLSYWLVLCVVLGIYLKIYFFVKDSVVATAANLNLANPAQYVSKRVIERTKHMFITFCAFTVCSAPDVLLHSINVHEDFLPNAVIVVSFMLYRLNYVLNPFLYAWKLPLFRRAFKALIRCKRQLPFQPGAPVN</sequence>
<dbReference type="GO" id="GO:0004930">
    <property type="term" value="F:G protein-coupled receptor activity"/>
    <property type="evidence" value="ECO:0007669"/>
    <property type="project" value="UniProtKB-KW"/>
</dbReference>
<feature type="domain" description="G-protein coupled receptors family 1 profile" evidence="12">
    <location>
        <begin position="127"/>
        <end position="382"/>
    </location>
</feature>
<evidence type="ECO:0000256" key="9">
    <source>
        <dbReference type="SAM" id="MobiDB-lite"/>
    </source>
</evidence>
<dbReference type="FunFam" id="1.20.1070.10:FF:000313">
    <property type="entry name" value="Uncharacterized protein"/>
    <property type="match status" value="1"/>
</dbReference>
<evidence type="ECO:0000256" key="8">
    <source>
        <dbReference type="RuleBase" id="RU000688"/>
    </source>
</evidence>
<accession>C3ZB85</accession>
<dbReference type="PANTHER" id="PTHR24240">
    <property type="entry name" value="OPSIN"/>
    <property type="match status" value="1"/>
</dbReference>
<feature type="transmembrane region" description="Helical" evidence="10">
    <location>
        <begin position="332"/>
        <end position="352"/>
    </location>
</feature>
<comment type="similarity">
    <text evidence="8">Belongs to the G-protein coupled receptor 1 family.</text>
</comment>
<evidence type="ECO:0000259" key="12">
    <source>
        <dbReference type="PROSITE" id="PS50262"/>
    </source>
</evidence>
<dbReference type="CDD" id="cd00637">
    <property type="entry name" value="7tm_classA_rhodopsin-like"/>
    <property type="match status" value="1"/>
</dbReference>
<dbReference type="InterPro" id="IPR050125">
    <property type="entry name" value="GPCR_opsins"/>
</dbReference>
<feature type="transmembrane region" description="Helical" evidence="10">
    <location>
        <begin position="107"/>
        <end position="136"/>
    </location>
</feature>
<feature type="transmembrane region" description="Helical" evidence="10">
    <location>
        <begin position="148"/>
        <end position="173"/>
    </location>
</feature>
<keyword evidence="6 8" id="KW-0675">Receptor</keyword>
<dbReference type="InParanoid" id="C3ZB85"/>
<evidence type="ECO:0000256" key="10">
    <source>
        <dbReference type="SAM" id="Phobius"/>
    </source>
</evidence>
<organism>
    <name type="scientific">Branchiostoma floridae</name>
    <name type="common">Florida lancelet</name>
    <name type="synonym">Amphioxus</name>
    <dbReference type="NCBI Taxonomy" id="7739"/>
    <lineage>
        <taxon>Eukaryota</taxon>
        <taxon>Metazoa</taxon>
        <taxon>Chordata</taxon>
        <taxon>Cephalochordata</taxon>
        <taxon>Leptocardii</taxon>
        <taxon>Amphioxiformes</taxon>
        <taxon>Branchiostomatidae</taxon>
        <taxon>Branchiostoma</taxon>
    </lineage>
</organism>
<dbReference type="PROSITE" id="PS50262">
    <property type="entry name" value="G_PROTEIN_RECEP_F1_2"/>
    <property type="match status" value="1"/>
</dbReference>
<feature type="transmembrane region" description="Helical" evidence="10">
    <location>
        <begin position="185"/>
        <end position="207"/>
    </location>
</feature>
<protein>
    <recommendedName>
        <fullName evidence="12">G-protein coupled receptors family 1 profile domain-containing protein</fullName>
    </recommendedName>
</protein>
<evidence type="ECO:0000256" key="1">
    <source>
        <dbReference type="ARBA" id="ARBA00004141"/>
    </source>
</evidence>
<evidence type="ECO:0000256" key="3">
    <source>
        <dbReference type="ARBA" id="ARBA00022989"/>
    </source>
</evidence>
<evidence type="ECO:0000256" key="2">
    <source>
        <dbReference type="ARBA" id="ARBA00022692"/>
    </source>
</evidence>
<dbReference type="Pfam" id="PF00001">
    <property type="entry name" value="7tm_1"/>
    <property type="match status" value="1"/>
</dbReference>